<keyword evidence="1" id="KW-0812">Transmembrane</keyword>
<feature type="transmembrane region" description="Helical" evidence="1">
    <location>
        <begin position="9"/>
        <end position="31"/>
    </location>
</feature>
<comment type="caution">
    <text evidence="2">The sequence shown here is derived from an EMBL/GenBank/DDBJ whole genome shotgun (WGS) entry which is preliminary data.</text>
</comment>
<keyword evidence="3" id="KW-1185">Reference proteome</keyword>
<accession>A0A938X7M5</accession>
<name>A0A938X7M5_9FIRM</name>
<evidence type="ECO:0000256" key="1">
    <source>
        <dbReference type="SAM" id="Phobius"/>
    </source>
</evidence>
<dbReference type="Proteomes" id="UP000774750">
    <property type="component" value="Unassembled WGS sequence"/>
</dbReference>
<gene>
    <name evidence="2" type="ORF">H6A12_09215</name>
</gene>
<keyword evidence="1" id="KW-1133">Transmembrane helix</keyword>
<proteinExistence type="predicted"/>
<keyword evidence="1" id="KW-0472">Membrane</keyword>
<reference evidence="2" key="2">
    <citation type="journal article" date="2021" name="Sci. Rep.">
        <title>The distribution of antibiotic resistance genes in chicken gut microbiota commensals.</title>
        <authorList>
            <person name="Juricova H."/>
            <person name="Matiasovicova J."/>
            <person name="Kubasova T."/>
            <person name="Cejkova D."/>
            <person name="Rychlik I."/>
        </authorList>
    </citation>
    <scope>NUCLEOTIDE SEQUENCE</scope>
    <source>
        <strain evidence="2">An559</strain>
    </source>
</reference>
<dbReference type="RefSeq" id="WP_204447157.1">
    <property type="nucleotide sequence ID" value="NZ_JACJKY010000014.1"/>
</dbReference>
<organism evidence="2 3">
    <name type="scientific">Merdimmobilis hominis</name>
    <dbReference type="NCBI Taxonomy" id="2897707"/>
    <lineage>
        <taxon>Bacteria</taxon>
        <taxon>Bacillati</taxon>
        <taxon>Bacillota</taxon>
        <taxon>Clostridia</taxon>
        <taxon>Eubacteriales</taxon>
        <taxon>Oscillospiraceae</taxon>
        <taxon>Merdimmobilis</taxon>
    </lineage>
</organism>
<dbReference type="EMBL" id="JACJKY010000014">
    <property type="protein sequence ID" value="MBM6921333.1"/>
    <property type="molecule type" value="Genomic_DNA"/>
</dbReference>
<evidence type="ECO:0000313" key="3">
    <source>
        <dbReference type="Proteomes" id="UP000774750"/>
    </source>
</evidence>
<sequence length="100" mass="10772">MKELIDGRIFWISVCITLIIAVTGIGLLAVYEQMHSFAQGGTLADAGAQGSAVLGEDTFSKTALLSWLTQVQSVASAFPPAKLLFWLYDRAAALLFFIFG</sequence>
<evidence type="ECO:0000313" key="2">
    <source>
        <dbReference type="EMBL" id="MBM6921333.1"/>
    </source>
</evidence>
<reference evidence="2" key="1">
    <citation type="submission" date="2020-08" db="EMBL/GenBank/DDBJ databases">
        <authorList>
            <person name="Cejkova D."/>
            <person name="Kubasova T."/>
            <person name="Jahodarova E."/>
            <person name="Rychlik I."/>
        </authorList>
    </citation>
    <scope>NUCLEOTIDE SEQUENCE</scope>
    <source>
        <strain evidence="2">An559</strain>
    </source>
</reference>
<dbReference type="AlphaFoldDB" id="A0A938X7M5"/>
<protein>
    <submittedName>
        <fullName evidence="2">Uncharacterized protein</fullName>
    </submittedName>
</protein>